<feature type="domain" description="C2H2-type" evidence="10">
    <location>
        <begin position="219"/>
        <end position="249"/>
    </location>
</feature>
<organism evidence="11 12">
    <name type="scientific">Mixia osmundae (strain CBS 9802 / IAM 14324 / JCM 22182 / KY 12970)</name>
    <dbReference type="NCBI Taxonomy" id="764103"/>
    <lineage>
        <taxon>Eukaryota</taxon>
        <taxon>Fungi</taxon>
        <taxon>Dikarya</taxon>
        <taxon>Basidiomycota</taxon>
        <taxon>Pucciniomycotina</taxon>
        <taxon>Mixiomycetes</taxon>
        <taxon>Mixiales</taxon>
        <taxon>Mixiaceae</taxon>
        <taxon>Mixia</taxon>
    </lineage>
</organism>
<comment type="subcellular location">
    <subcellularLocation>
        <location evidence="1">Nucleus</location>
    </subcellularLocation>
</comment>
<gene>
    <name evidence="11" type="primary">Mo01124</name>
    <name evidence="11" type="ORF">E5Q_01124</name>
</gene>
<evidence type="ECO:0000256" key="5">
    <source>
        <dbReference type="ARBA" id="ARBA00023015"/>
    </source>
</evidence>
<keyword evidence="6" id="KW-0804">Transcription</keyword>
<dbReference type="GO" id="GO:0005634">
    <property type="term" value="C:nucleus"/>
    <property type="evidence" value="ECO:0007669"/>
    <property type="project" value="UniProtKB-SubCell"/>
</dbReference>
<name>G7DV62_MIXOS</name>
<dbReference type="OrthoDB" id="8117402at2759"/>
<protein>
    <recommendedName>
        <fullName evidence="10">C2H2-type domain-containing protein</fullName>
    </recommendedName>
</protein>
<dbReference type="InterPro" id="IPR051061">
    <property type="entry name" value="Zinc_finger_trans_reg"/>
</dbReference>
<evidence type="ECO:0000256" key="7">
    <source>
        <dbReference type="ARBA" id="ARBA00023242"/>
    </source>
</evidence>
<feature type="compositionally biased region" description="Low complexity" evidence="9">
    <location>
        <begin position="199"/>
        <end position="208"/>
    </location>
</feature>
<dbReference type="PROSITE" id="PS00028">
    <property type="entry name" value="ZINC_FINGER_C2H2_1"/>
    <property type="match status" value="2"/>
</dbReference>
<feature type="compositionally biased region" description="Low complexity" evidence="9">
    <location>
        <begin position="296"/>
        <end position="329"/>
    </location>
</feature>
<dbReference type="GO" id="GO:0008270">
    <property type="term" value="F:zinc ion binding"/>
    <property type="evidence" value="ECO:0007669"/>
    <property type="project" value="UniProtKB-KW"/>
</dbReference>
<dbReference type="SUPFAM" id="SSF57667">
    <property type="entry name" value="beta-beta-alpha zinc fingers"/>
    <property type="match status" value="2"/>
</dbReference>
<dbReference type="InterPro" id="IPR013087">
    <property type="entry name" value="Znf_C2H2_type"/>
</dbReference>
<dbReference type="EMBL" id="BABT02000035">
    <property type="protein sequence ID" value="GAA94472.1"/>
    <property type="molecule type" value="Genomic_DNA"/>
</dbReference>
<evidence type="ECO:0000256" key="3">
    <source>
        <dbReference type="ARBA" id="ARBA00022771"/>
    </source>
</evidence>
<keyword evidence="12" id="KW-1185">Reference proteome</keyword>
<dbReference type="InParanoid" id="G7DV62"/>
<evidence type="ECO:0000259" key="10">
    <source>
        <dbReference type="PROSITE" id="PS50157"/>
    </source>
</evidence>
<sequence length="431" mass="46486">MTEIQLPLFAFQSFVGQPRSPASIESQYSPFAFSQATFGMSASQPDEAAAAAAYPYPYSHISLPHQSVRPRPTIDTIRPGAYLDAAQAAFASWEDESATPVAPQPPMQTLAQAVLPVPRAQRSADQVKPDWLTFADEPAFDYQMLDEESGLSRKGSTKSTQSSSSASSAASISSSQHDSSSPSSRDSTSTARHRKAARSRSIGSSSSGHAVMVNGERRYPCTFEGCDQTFSRRYNMTTHLSSTHFRNKPYPCPVKSCTKTFSRRHDLGRHLAAVHESAEPLPTTVKLTSMRRDTSGRSSRSLSSASAPSPRSEHSTSSPQSSADASPASSIDRMLTQAYGSVGIKSEVDEIDEALRYIPVPSELEHAHASFAAFANPFAGHYQAQSAPVTSVEPGFALAQNPHEQDTLTAQFALPEGAFPSQASQFGMQFY</sequence>
<dbReference type="eggNOG" id="KOG1721">
    <property type="taxonomic scope" value="Eukaryota"/>
</dbReference>
<dbReference type="Pfam" id="PF00096">
    <property type="entry name" value="zf-C2H2"/>
    <property type="match status" value="2"/>
</dbReference>
<keyword evidence="5" id="KW-0805">Transcription regulation</keyword>
<feature type="region of interest" description="Disordered" evidence="9">
    <location>
        <begin position="148"/>
        <end position="211"/>
    </location>
</feature>
<evidence type="ECO:0000256" key="6">
    <source>
        <dbReference type="ARBA" id="ARBA00023163"/>
    </source>
</evidence>
<evidence type="ECO:0000256" key="1">
    <source>
        <dbReference type="ARBA" id="ARBA00004123"/>
    </source>
</evidence>
<proteinExistence type="predicted"/>
<dbReference type="PROSITE" id="PS50157">
    <property type="entry name" value="ZINC_FINGER_C2H2_2"/>
    <property type="match status" value="2"/>
</dbReference>
<reference evidence="11 12" key="2">
    <citation type="journal article" date="2012" name="Open Biol.">
        <title>Characteristics of nucleosomes and linker DNA regions on the genome of the basidiomycete Mixia osmundae revealed by mono- and dinucleosome mapping.</title>
        <authorList>
            <person name="Nishida H."/>
            <person name="Kondo S."/>
            <person name="Matsumoto T."/>
            <person name="Suzuki Y."/>
            <person name="Yoshikawa H."/>
            <person name="Taylor T.D."/>
            <person name="Sugiyama J."/>
        </authorList>
    </citation>
    <scope>NUCLEOTIDE SEQUENCE [LARGE SCALE GENOMIC DNA]</scope>
    <source>
        <strain evidence="12">CBS 9802 / IAM 14324 / JCM 22182 / KY 12970</strain>
    </source>
</reference>
<evidence type="ECO:0000313" key="11">
    <source>
        <dbReference type="EMBL" id="GAA94472.1"/>
    </source>
</evidence>
<dbReference type="Proteomes" id="UP000009131">
    <property type="component" value="Unassembled WGS sequence"/>
</dbReference>
<dbReference type="InterPro" id="IPR036236">
    <property type="entry name" value="Znf_C2H2_sf"/>
</dbReference>
<feature type="region of interest" description="Disordered" evidence="9">
    <location>
        <begin position="276"/>
        <end position="329"/>
    </location>
</feature>
<evidence type="ECO:0000313" key="12">
    <source>
        <dbReference type="Proteomes" id="UP000009131"/>
    </source>
</evidence>
<reference evidence="11 12" key="1">
    <citation type="journal article" date="2011" name="J. Gen. Appl. Microbiol.">
        <title>Draft genome sequencing of the enigmatic basidiomycete Mixia osmundae.</title>
        <authorList>
            <person name="Nishida H."/>
            <person name="Nagatsuka Y."/>
            <person name="Sugiyama J."/>
        </authorList>
    </citation>
    <scope>NUCLEOTIDE SEQUENCE [LARGE SCALE GENOMIC DNA]</scope>
    <source>
        <strain evidence="12">CBS 9802 / IAM 14324 / JCM 22182 / KY 12970</strain>
    </source>
</reference>
<dbReference type="STRING" id="764103.G7DV62"/>
<dbReference type="HOGENOM" id="CLU_634736_0_0_1"/>
<evidence type="ECO:0000256" key="8">
    <source>
        <dbReference type="PROSITE-ProRule" id="PRU00042"/>
    </source>
</evidence>
<evidence type="ECO:0000256" key="4">
    <source>
        <dbReference type="ARBA" id="ARBA00022833"/>
    </source>
</evidence>
<evidence type="ECO:0000256" key="9">
    <source>
        <dbReference type="SAM" id="MobiDB-lite"/>
    </source>
</evidence>
<dbReference type="GO" id="GO:0006357">
    <property type="term" value="P:regulation of transcription by RNA polymerase II"/>
    <property type="evidence" value="ECO:0007669"/>
    <property type="project" value="TreeGrafter"/>
</dbReference>
<dbReference type="AlphaFoldDB" id="G7DV62"/>
<keyword evidence="3 8" id="KW-0863">Zinc-finger</keyword>
<feature type="domain" description="C2H2-type" evidence="10">
    <location>
        <begin position="250"/>
        <end position="280"/>
    </location>
</feature>
<dbReference type="Gene3D" id="3.30.160.60">
    <property type="entry name" value="Classic Zinc Finger"/>
    <property type="match status" value="2"/>
</dbReference>
<keyword evidence="7" id="KW-0539">Nucleus</keyword>
<keyword evidence="4" id="KW-0862">Zinc</keyword>
<keyword evidence="2" id="KW-0479">Metal-binding</keyword>
<evidence type="ECO:0000256" key="2">
    <source>
        <dbReference type="ARBA" id="ARBA00022723"/>
    </source>
</evidence>
<dbReference type="SMART" id="SM00355">
    <property type="entry name" value="ZnF_C2H2"/>
    <property type="match status" value="2"/>
</dbReference>
<comment type="caution">
    <text evidence="11">The sequence shown here is derived from an EMBL/GenBank/DDBJ whole genome shotgun (WGS) entry which is preliminary data.</text>
</comment>
<accession>G7DV62</accession>
<dbReference type="PANTHER" id="PTHR46179:SF13">
    <property type="entry name" value="C2H2-TYPE DOMAIN-CONTAINING PROTEIN"/>
    <property type="match status" value="1"/>
</dbReference>
<feature type="compositionally biased region" description="Low complexity" evidence="9">
    <location>
        <begin position="152"/>
        <end position="190"/>
    </location>
</feature>
<dbReference type="PANTHER" id="PTHR46179">
    <property type="entry name" value="ZINC FINGER PROTEIN"/>
    <property type="match status" value="1"/>
</dbReference>